<dbReference type="EMBL" id="CAJNJA010009198">
    <property type="protein sequence ID" value="CAE7244150.1"/>
    <property type="molecule type" value="Genomic_DNA"/>
</dbReference>
<sequence length="409" mass="47000">GADKQELLRDFVTKCYKPQDYEGFKREKEKSQKSNLIRGWLTEKETKVKGAMAYCQRLKMTKRCKYTGELKFLVELEDRVDDEMLMRLRLEEEMAAIAGNGFEDSFAFNLHQAEAVEAPLEEDASQKLRLPEFPEITQDVATLGAGVKKFKDAALKRRGIYKSVEDRLKEDKSTGHESWELQRIARAADSSKGNHLESLTRNLLRAGYGAQIPIDKIAIPYFGRGLSQHPIFSLEKFLVYMIKAGHAKHFLGGYNVSTEESRMVLSQYWLRYQQHDPGHMVFGNRPLQDTVPLVCYGDEGTGKRKHPVYVLSTKALLNCRNNSMFRYFLYTVIPHEYYRGFQKGSAEKNECLDAVLEHYVLEATRLFQQGWLCLAWMPSPLPLWRCQACPKYVGMQLDVLLCIILLSPG</sequence>
<proteinExistence type="predicted"/>
<organism evidence="1 2">
    <name type="scientific">Symbiodinium necroappetens</name>
    <dbReference type="NCBI Taxonomy" id="1628268"/>
    <lineage>
        <taxon>Eukaryota</taxon>
        <taxon>Sar</taxon>
        <taxon>Alveolata</taxon>
        <taxon>Dinophyceae</taxon>
        <taxon>Suessiales</taxon>
        <taxon>Symbiodiniaceae</taxon>
        <taxon>Symbiodinium</taxon>
    </lineage>
</organism>
<name>A0A812LN33_9DINO</name>
<evidence type="ECO:0000313" key="2">
    <source>
        <dbReference type="Proteomes" id="UP000601435"/>
    </source>
</evidence>
<keyword evidence="2" id="KW-1185">Reference proteome</keyword>
<reference evidence="1" key="1">
    <citation type="submission" date="2021-02" db="EMBL/GenBank/DDBJ databases">
        <authorList>
            <person name="Dougan E. K."/>
            <person name="Rhodes N."/>
            <person name="Thang M."/>
            <person name="Chan C."/>
        </authorList>
    </citation>
    <scope>NUCLEOTIDE SEQUENCE</scope>
</reference>
<dbReference type="OrthoDB" id="445658at2759"/>
<dbReference type="AlphaFoldDB" id="A0A812LN33"/>
<feature type="non-terminal residue" evidence="1">
    <location>
        <position position="409"/>
    </location>
</feature>
<comment type="caution">
    <text evidence="1">The sequence shown here is derived from an EMBL/GenBank/DDBJ whole genome shotgun (WGS) entry which is preliminary data.</text>
</comment>
<dbReference type="Proteomes" id="UP000601435">
    <property type="component" value="Unassembled WGS sequence"/>
</dbReference>
<protein>
    <submittedName>
        <fullName evidence="1">Uncharacterized protein</fullName>
    </submittedName>
</protein>
<evidence type="ECO:0000313" key="1">
    <source>
        <dbReference type="EMBL" id="CAE7244150.1"/>
    </source>
</evidence>
<accession>A0A812LN33</accession>
<gene>
    <name evidence="1" type="ORF">SNEC2469_LOCUS4641</name>
</gene>